<name>W6YDF0_COCC2</name>
<reference evidence="1 2" key="1">
    <citation type="journal article" date="2013" name="PLoS Genet.">
        <title>Comparative genome structure, secondary metabolite, and effector coding capacity across Cochliobolus pathogens.</title>
        <authorList>
            <person name="Condon B.J."/>
            <person name="Leng Y."/>
            <person name="Wu D."/>
            <person name="Bushley K.E."/>
            <person name="Ohm R.A."/>
            <person name="Otillar R."/>
            <person name="Martin J."/>
            <person name="Schackwitz W."/>
            <person name="Grimwood J."/>
            <person name="MohdZainudin N."/>
            <person name="Xue C."/>
            <person name="Wang R."/>
            <person name="Manning V.A."/>
            <person name="Dhillon B."/>
            <person name="Tu Z.J."/>
            <person name="Steffenson B.J."/>
            <person name="Salamov A."/>
            <person name="Sun H."/>
            <person name="Lowry S."/>
            <person name="LaButti K."/>
            <person name="Han J."/>
            <person name="Copeland A."/>
            <person name="Lindquist E."/>
            <person name="Barry K."/>
            <person name="Schmutz J."/>
            <person name="Baker S.E."/>
            <person name="Ciuffetti L.M."/>
            <person name="Grigoriev I.V."/>
            <person name="Zhong S."/>
            <person name="Turgeon B.G."/>
        </authorList>
    </citation>
    <scope>NUCLEOTIDE SEQUENCE [LARGE SCALE GENOMIC DNA]</scope>
    <source>
        <strain evidence="1 2">26-R-13</strain>
    </source>
</reference>
<protein>
    <submittedName>
        <fullName evidence="1">Uncharacterized protein</fullName>
    </submittedName>
</protein>
<dbReference type="EMBL" id="KI964550">
    <property type="protein sequence ID" value="EUC37547.1"/>
    <property type="molecule type" value="Genomic_DNA"/>
</dbReference>
<evidence type="ECO:0000313" key="2">
    <source>
        <dbReference type="Proteomes" id="UP000053841"/>
    </source>
</evidence>
<gene>
    <name evidence="1" type="ORF">COCCADRAFT_85260</name>
</gene>
<dbReference type="GeneID" id="19151916"/>
<evidence type="ECO:0000313" key="1">
    <source>
        <dbReference type="EMBL" id="EUC37547.1"/>
    </source>
</evidence>
<dbReference type="AlphaFoldDB" id="W6YDF0"/>
<proteinExistence type="predicted"/>
<sequence>MAVVEVVLDRKWPNWYSATLEPHAVRPSNSSRRVTSRRVRIVTLGNHARSPSVYAAAIDHTTLGHTIHRCSFLILTKRPRRFCINSLALGFLANSLPGPPHALQLHPISTSHRRAPHFTTPT</sequence>
<keyword evidence="2" id="KW-1185">Reference proteome</keyword>
<dbReference type="KEGG" id="bze:COCCADRAFT_85260"/>
<dbReference type="HOGENOM" id="CLU_2026309_0_0_1"/>
<dbReference type="RefSeq" id="XP_007708204.1">
    <property type="nucleotide sequence ID" value="XM_007710014.1"/>
</dbReference>
<organism evidence="1 2">
    <name type="scientific">Cochliobolus carbonum (strain 26-R-13)</name>
    <name type="common">Maize leaf spot fungus</name>
    <name type="synonym">Bipolaris zeicola</name>
    <dbReference type="NCBI Taxonomy" id="930089"/>
    <lineage>
        <taxon>Eukaryota</taxon>
        <taxon>Fungi</taxon>
        <taxon>Dikarya</taxon>
        <taxon>Ascomycota</taxon>
        <taxon>Pezizomycotina</taxon>
        <taxon>Dothideomycetes</taxon>
        <taxon>Pleosporomycetidae</taxon>
        <taxon>Pleosporales</taxon>
        <taxon>Pleosporineae</taxon>
        <taxon>Pleosporaceae</taxon>
        <taxon>Bipolaris</taxon>
    </lineage>
</organism>
<dbReference type="Proteomes" id="UP000053841">
    <property type="component" value="Unassembled WGS sequence"/>
</dbReference>
<accession>W6YDF0</accession>